<reference evidence="5 6" key="1">
    <citation type="submission" date="2021-01" db="EMBL/GenBank/DDBJ databases">
        <title>Genomic Encyclopedia of Type Strains, Phase IV (KMG-IV): sequencing the most valuable type-strain genomes for metagenomic binning, comparative biology and taxonomic classification.</title>
        <authorList>
            <person name="Goeker M."/>
        </authorList>
    </citation>
    <scope>NUCLEOTIDE SEQUENCE [LARGE SCALE GENOMIC DNA]</scope>
    <source>
        <strain evidence="5 6">DSM 23711</strain>
    </source>
</reference>
<dbReference type="EMBL" id="JAFBDR010000009">
    <property type="protein sequence ID" value="MBM7571465.1"/>
    <property type="molecule type" value="Genomic_DNA"/>
</dbReference>
<name>A0ABS2N036_9BACI</name>
<gene>
    <name evidence="5" type="ORF">JOC48_001961</name>
</gene>
<dbReference type="PANTHER" id="PTHR45663">
    <property type="entry name" value="GEO12009P1"/>
    <property type="match status" value="1"/>
</dbReference>
<dbReference type="Gene3D" id="3.40.30.10">
    <property type="entry name" value="Glutaredoxin"/>
    <property type="match status" value="1"/>
</dbReference>
<evidence type="ECO:0000256" key="2">
    <source>
        <dbReference type="ARBA" id="ARBA00023157"/>
    </source>
</evidence>
<dbReference type="Pfam" id="PF00085">
    <property type="entry name" value="Thioredoxin"/>
    <property type="match status" value="1"/>
</dbReference>
<dbReference type="CDD" id="cd02947">
    <property type="entry name" value="TRX_family"/>
    <property type="match status" value="1"/>
</dbReference>
<feature type="domain" description="Thioredoxin" evidence="4">
    <location>
        <begin position="61"/>
        <end position="151"/>
    </location>
</feature>
<protein>
    <submittedName>
        <fullName evidence="5">Thioredoxin-related protein</fullName>
    </submittedName>
</protein>
<evidence type="ECO:0000313" key="6">
    <source>
        <dbReference type="Proteomes" id="UP001296943"/>
    </source>
</evidence>
<comment type="similarity">
    <text evidence="1">Belongs to the thioredoxin family.</text>
</comment>
<accession>A0ABS2N036</accession>
<proteinExistence type="inferred from homology"/>
<dbReference type="SUPFAM" id="SSF52833">
    <property type="entry name" value="Thioredoxin-like"/>
    <property type="match status" value="1"/>
</dbReference>
<organism evidence="5 6">
    <name type="scientific">Aquibacillus albus</name>
    <dbReference type="NCBI Taxonomy" id="1168171"/>
    <lineage>
        <taxon>Bacteria</taxon>
        <taxon>Bacillati</taxon>
        <taxon>Bacillota</taxon>
        <taxon>Bacilli</taxon>
        <taxon>Bacillales</taxon>
        <taxon>Bacillaceae</taxon>
        <taxon>Aquibacillus</taxon>
    </lineage>
</organism>
<sequence>MKKNMIIFGVVLLLLFVALGFVANYQNKQQAEGNPFGKETLNQATIDQLDDPLYENQILPDELETKINNNEAVTVYFYSPTCVHCQNTTPIVVPMTKDLGIDMKKLNLLEFEEAWGGFGIEGTPTIVHYEGGEEVARISGEQPKANFEEFFEANVLTDES</sequence>
<evidence type="ECO:0000313" key="5">
    <source>
        <dbReference type="EMBL" id="MBM7571465.1"/>
    </source>
</evidence>
<comment type="caution">
    <text evidence="5">The sequence shown here is derived from an EMBL/GenBank/DDBJ whole genome shotgun (WGS) entry which is preliminary data.</text>
</comment>
<keyword evidence="2" id="KW-1015">Disulfide bond</keyword>
<keyword evidence="3" id="KW-0676">Redox-active center</keyword>
<evidence type="ECO:0000256" key="3">
    <source>
        <dbReference type="ARBA" id="ARBA00023284"/>
    </source>
</evidence>
<dbReference type="Proteomes" id="UP001296943">
    <property type="component" value="Unassembled WGS sequence"/>
</dbReference>
<dbReference type="RefSeq" id="WP_204499099.1">
    <property type="nucleotide sequence ID" value="NZ_JAFBDR010000009.1"/>
</dbReference>
<dbReference type="PANTHER" id="PTHR45663:SF11">
    <property type="entry name" value="GEO12009P1"/>
    <property type="match status" value="1"/>
</dbReference>
<evidence type="ECO:0000259" key="4">
    <source>
        <dbReference type="Pfam" id="PF00085"/>
    </source>
</evidence>
<dbReference type="InterPro" id="IPR036249">
    <property type="entry name" value="Thioredoxin-like_sf"/>
</dbReference>
<keyword evidence="6" id="KW-1185">Reference proteome</keyword>
<evidence type="ECO:0000256" key="1">
    <source>
        <dbReference type="ARBA" id="ARBA00008987"/>
    </source>
</evidence>
<dbReference type="InterPro" id="IPR013766">
    <property type="entry name" value="Thioredoxin_domain"/>
</dbReference>